<dbReference type="GO" id="GO:0005886">
    <property type="term" value="C:plasma membrane"/>
    <property type="evidence" value="ECO:0007669"/>
    <property type="project" value="TreeGrafter"/>
</dbReference>
<keyword evidence="4" id="KW-0597">Phosphoprotein</keyword>
<evidence type="ECO:0000313" key="10">
    <source>
        <dbReference type="Proteomes" id="UP000286561"/>
    </source>
</evidence>
<protein>
    <recommendedName>
        <fullName evidence="3">histidine kinase</fullName>
        <ecNumber evidence="3">2.7.13.3</ecNumber>
    </recommendedName>
</protein>
<dbReference type="SMART" id="SM00387">
    <property type="entry name" value="HATPase_c"/>
    <property type="match status" value="1"/>
</dbReference>
<comment type="caution">
    <text evidence="9">The sequence shown here is derived from an EMBL/GenBank/DDBJ whole genome shotgun (WGS) entry which is preliminary data.</text>
</comment>
<dbReference type="CDD" id="cd00075">
    <property type="entry name" value="HATPase"/>
    <property type="match status" value="1"/>
</dbReference>
<dbReference type="FunFam" id="3.30.565.10:FF:000006">
    <property type="entry name" value="Sensor histidine kinase WalK"/>
    <property type="match status" value="1"/>
</dbReference>
<comment type="subcellular location">
    <subcellularLocation>
        <location evidence="2">Membrane</location>
    </subcellularLocation>
</comment>
<keyword evidence="7" id="KW-0902">Two-component regulatory system</keyword>
<keyword evidence="6 9" id="KW-0418">Kinase</keyword>
<evidence type="ECO:0000259" key="8">
    <source>
        <dbReference type="PROSITE" id="PS50109"/>
    </source>
</evidence>
<evidence type="ECO:0000256" key="7">
    <source>
        <dbReference type="ARBA" id="ARBA00023012"/>
    </source>
</evidence>
<keyword evidence="5" id="KW-0808">Transferase</keyword>
<dbReference type="Pfam" id="PF02518">
    <property type="entry name" value="HATPase_c"/>
    <property type="match status" value="1"/>
</dbReference>
<sequence>MRLFIKKTTYIGQLISQLLTISRTDKHSFKPQKEEVDLTLLIESVIEELQQKAAYKNISLLFEYIPQNESYIIQGDTMLLMRMIYNLIENAINYGINGGCVWVNLIKNQENTDIIIKDNGIGIEKEHLDKIWNRFYRVDKSRSAGEGFGLGLSMVRFIVDIHGGSIAVKSKPGYGTTFTVSL</sequence>
<gene>
    <name evidence="9" type="ORF">DW972_09305</name>
</gene>
<proteinExistence type="predicted"/>
<evidence type="ECO:0000256" key="1">
    <source>
        <dbReference type="ARBA" id="ARBA00000085"/>
    </source>
</evidence>
<dbReference type="InterPro" id="IPR050351">
    <property type="entry name" value="BphY/WalK/GraS-like"/>
</dbReference>
<dbReference type="InterPro" id="IPR004358">
    <property type="entry name" value="Sig_transdc_His_kin-like_C"/>
</dbReference>
<dbReference type="SUPFAM" id="SSF55874">
    <property type="entry name" value="ATPase domain of HSP90 chaperone/DNA topoisomerase II/histidine kinase"/>
    <property type="match status" value="1"/>
</dbReference>
<dbReference type="InterPro" id="IPR003594">
    <property type="entry name" value="HATPase_dom"/>
</dbReference>
<evidence type="ECO:0000256" key="6">
    <source>
        <dbReference type="ARBA" id="ARBA00022777"/>
    </source>
</evidence>
<dbReference type="PANTHER" id="PTHR45453:SF1">
    <property type="entry name" value="PHOSPHATE REGULON SENSOR PROTEIN PHOR"/>
    <property type="match status" value="1"/>
</dbReference>
<dbReference type="AlphaFoldDB" id="A0A413PWZ9"/>
<dbReference type="GO" id="GO:0004721">
    <property type="term" value="F:phosphoprotein phosphatase activity"/>
    <property type="evidence" value="ECO:0007669"/>
    <property type="project" value="TreeGrafter"/>
</dbReference>
<dbReference type="InterPro" id="IPR005467">
    <property type="entry name" value="His_kinase_dom"/>
</dbReference>
<evidence type="ECO:0000256" key="2">
    <source>
        <dbReference type="ARBA" id="ARBA00004370"/>
    </source>
</evidence>
<dbReference type="EMBL" id="QSEP01000056">
    <property type="protein sequence ID" value="RGZ82074.1"/>
    <property type="molecule type" value="Genomic_DNA"/>
</dbReference>
<dbReference type="GO" id="GO:0000155">
    <property type="term" value="F:phosphorelay sensor kinase activity"/>
    <property type="evidence" value="ECO:0007669"/>
    <property type="project" value="TreeGrafter"/>
</dbReference>
<dbReference type="Gene3D" id="3.30.565.10">
    <property type="entry name" value="Histidine kinase-like ATPase, C-terminal domain"/>
    <property type="match status" value="1"/>
</dbReference>
<accession>A0A413PWZ9</accession>
<reference evidence="9 10" key="1">
    <citation type="submission" date="2018-08" db="EMBL/GenBank/DDBJ databases">
        <title>A genome reference for cultivated species of the human gut microbiota.</title>
        <authorList>
            <person name="Zou Y."/>
            <person name="Xue W."/>
            <person name="Luo G."/>
        </authorList>
    </citation>
    <scope>NUCLEOTIDE SEQUENCE [LARGE SCALE GENOMIC DNA]</scope>
    <source>
        <strain evidence="9 10">AM48-23BH</strain>
    </source>
</reference>
<dbReference type="InterPro" id="IPR036890">
    <property type="entry name" value="HATPase_C_sf"/>
</dbReference>
<evidence type="ECO:0000256" key="4">
    <source>
        <dbReference type="ARBA" id="ARBA00022553"/>
    </source>
</evidence>
<evidence type="ECO:0000313" key="9">
    <source>
        <dbReference type="EMBL" id="RGZ82074.1"/>
    </source>
</evidence>
<dbReference type="Proteomes" id="UP000286561">
    <property type="component" value="Unassembled WGS sequence"/>
</dbReference>
<name>A0A413PWZ9_9FIRM</name>
<evidence type="ECO:0000256" key="3">
    <source>
        <dbReference type="ARBA" id="ARBA00012438"/>
    </source>
</evidence>
<dbReference type="PANTHER" id="PTHR45453">
    <property type="entry name" value="PHOSPHATE REGULON SENSOR PROTEIN PHOR"/>
    <property type="match status" value="1"/>
</dbReference>
<evidence type="ECO:0000256" key="5">
    <source>
        <dbReference type="ARBA" id="ARBA00022679"/>
    </source>
</evidence>
<dbReference type="EC" id="2.7.13.3" evidence="3"/>
<dbReference type="GO" id="GO:0016036">
    <property type="term" value="P:cellular response to phosphate starvation"/>
    <property type="evidence" value="ECO:0007669"/>
    <property type="project" value="TreeGrafter"/>
</dbReference>
<comment type="catalytic activity">
    <reaction evidence="1">
        <text>ATP + protein L-histidine = ADP + protein N-phospho-L-histidine.</text>
        <dbReference type="EC" id="2.7.13.3"/>
    </reaction>
</comment>
<organism evidence="9 10">
    <name type="scientific">Anaerobutyricum hallii</name>
    <dbReference type="NCBI Taxonomy" id="39488"/>
    <lineage>
        <taxon>Bacteria</taxon>
        <taxon>Bacillati</taxon>
        <taxon>Bacillota</taxon>
        <taxon>Clostridia</taxon>
        <taxon>Lachnospirales</taxon>
        <taxon>Lachnospiraceae</taxon>
        <taxon>Anaerobutyricum</taxon>
    </lineage>
</organism>
<dbReference type="PROSITE" id="PS50109">
    <property type="entry name" value="HIS_KIN"/>
    <property type="match status" value="1"/>
</dbReference>
<dbReference type="PRINTS" id="PR00344">
    <property type="entry name" value="BCTRLSENSOR"/>
</dbReference>
<feature type="domain" description="Histidine kinase" evidence="8">
    <location>
        <begin position="1"/>
        <end position="182"/>
    </location>
</feature>